<dbReference type="Proteomes" id="UP000465112">
    <property type="component" value="Chromosome 24"/>
</dbReference>
<keyword evidence="12" id="KW-1185">Reference proteome</keyword>
<keyword evidence="7" id="KW-0965">Cell junction</keyword>
<evidence type="ECO:0000256" key="5">
    <source>
        <dbReference type="ARBA" id="ARBA00022475"/>
    </source>
</evidence>
<evidence type="ECO:0000256" key="9">
    <source>
        <dbReference type="ARBA" id="ARBA00023136"/>
    </source>
</evidence>
<evidence type="ECO:0000256" key="2">
    <source>
        <dbReference type="ARBA" id="ARBA00004651"/>
    </source>
</evidence>
<comment type="similarity">
    <text evidence="3">Belongs to the claudin family.</text>
</comment>
<dbReference type="InterPro" id="IPR006187">
    <property type="entry name" value="Claudin"/>
</dbReference>
<proteinExistence type="inferred from homology"/>
<evidence type="ECO:0000313" key="11">
    <source>
        <dbReference type="EMBL" id="KAF1371655.1"/>
    </source>
</evidence>
<dbReference type="EMBL" id="VHII01000024">
    <property type="protein sequence ID" value="KAF1371655.1"/>
    <property type="molecule type" value="Genomic_DNA"/>
</dbReference>
<dbReference type="InterPro" id="IPR017974">
    <property type="entry name" value="Claudin_CS"/>
</dbReference>
<feature type="transmembrane region" description="Helical" evidence="10">
    <location>
        <begin position="162"/>
        <end position="186"/>
    </location>
</feature>
<comment type="subcellular location">
    <subcellularLocation>
        <location evidence="1">Cell junction</location>
        <location evidence="1">Tight junction</location>
    </subcellularLocation>
    <subcellularLocation>
        <location evidence="2">Cell membrane</location>
        <topology evidence="2">Multi-pass membrane protein</topology>
    </subcellularLocation>
</comment>
<dbReference type="Gene3D" id="1.20.140.150">
    <property type="match status" value="1"/>
</dbReference>
<sequence length="262" mass="28418">MKHRMVVMYMEIGCFVSCLFGWILVCSTLPTEYWTFSEVSDVVLTTINFYSNLWKDCVSDTTGVSDCKEYPSMIALPAFLHATRALAVCAVITGFFGGVLTLIGMKCTKIGGSEIANARVTFAGSITYLVSGFCGMITYSWWANKVITEFLDTNFLPQKFELGAAIFVGLGGSMLLLSGGTALSYLSGKDLKSSNVNSSAESSRRAATYASARTRRTYMLPASASRVTLVPPIFNEGRKSQASIAPSATRKASVTFNRDSFV</sequence>
<evidence type="ECO:0000256" key="6">
    <source>
        <dbReference type="ARBA" id="ARBA00022692"/>
    </source>
</evidence>
<evidence type="ECO:0000256" key="10">
    <source>
        <dbReference type="SAM" id="Phobius"/>
    </source>
</evidence>
<keyword evidence="6 10" id="KW-0812">Transmembrane</keyword>
<dbReference type="AlphaFoldDB" id="A0A6A5DYR6"/>
<dbReference type="PANTHER" id="PTHR12002">
    <property type="entry name" value="CLAUDIN"/>
    <property type="match status" value="1"/>
</dbReference>
<evidence type="ECO:0000256" key="3">
    <source>
        <dbReference type="ARBA" id="ARBA00008295"/>
    </source>
</evidence>
<evidence type="ECO:0000313" key="12">
    <source>
        <dbReference type="Proteomes" id="UP000465112"/>
    </source>
</evidence>
<evidence type="ECO:0000256" key="1">
    <source>
        <dbReference type="ARBA" id="ARBA00004435"/>
    </source>
</evidence>
<evidence type="ECO:0000256" key="7">
    <source>
        <dbReference type="ARBA" id="ARBA00022949"/>
    </source>
</evidence>
<evidence type="ECO:0000256" key="8">
    <source>
        <dbReference type="ARBA" id="ARBA00022989"/>
    </source>
</evidence>
<keyword evidence="9 10" id="KW-0472">Membrane</keyword>
<evidence type="ECO:0000256" key="4">
    <source>
        <dbReference type="ARBA" id="ARBA00022427"/>
    </source>
</evidence>
<feature type="transmembrane region" description="Helical" evidence="10">
    <location>
        <begin position="85"/>
        <end position="108"/>
    </location>
</feature>
<dbReference type="InterPro" id="IPR004031">
    <property type="entry name" value="PMP22/EMP/MP20/Claudin"/>
</dbReference>
<keyword evidence="8 10" id="KW-1133">Transmembrane helix</keyword>
<feature type="transmembrane region" description="Helical" evidence="10">
    <location>
        <begin position="120"/>
        <end position="142"/>
    </location>
</feature>
<organism evidence="11 12">
    <name type="scientific">Perca fluviatilis</name>
    <name type="common">European perch</name>
    <dbReference type="NCBI Taxonomy" id="8168"/>
    <lineage>
        <taxon>Eukaryota</taxon>
        <taxon>Metazoa</taxon>
        <taxon>Chordata</taxon>
        <taxon>Craniata</taxon>
        <taxon>Vertebrata</taxon>
        <taxon>Euteleostomi</taxon>
        <taxon>Actinopterygii</taxon>
        <taxon>Neopterygii</taxon>
        <taxon>Teleostei</taxon>
        <taxon>Neoteleostei</taxon>
        <taxon>Acanthomorphata</taxon>
        <taxon>Eupercaria</taxon>
        <taxon>Perciformes</taxon>
        <taxon>Percoidei</taxon>
        <taxon>Percidae</taxon>
        <taxon>Percinae</taxon>
        <taxon>Perca</taxon>
    </lineage>
</organism>
<protein>
    <submittedName>
        <fullName evidence="11">Uncharacterized protein</fullName>
    </submittedName>
</protein>
<name>A0A6A5DYR6_PERFL</name>
<gene>
    <name evidence="11" type="ORF">PFLUV_G00270710</name>
</gene>
<dbReference type="OrthoDB" id="9936647at2759"/>
<keyword evidence="4" id="KW-0796">Tight junction</keyword>
<dbReference type="PROSITE" id="PS01346">
    <property type="entry name" value="CLAUDIN"/>
    <property type="match status" value="1"/>
</dbReference>
<accession>A0A6A5DYR6</accession>
<dbReference type="GO" id="GO:0005886">
    <property type="term" value="C:plasma membrane"/>
    <property type="evidence" value="ECO:0007669"/>
    <property type="project" value="UniProtKB-SubCell"/>
</dbReference>
<keyword evidence="5" id="KW-1003">Cell membrane</keyword>
<reference evidence="11 12" key="1">
    <citation type="submission" date="2019-06" db="EMBL/GenBank/DDBJ databases">
        <title>A chromosome-scale genome assembly of the European perch, Perca fluviatilis.</title>
        <authorList>
            <person name="Roques C."/>
            <person name="Zahm M."/>
            <person name="Cabau C."/>
            <person name="Klopp C."/>
            <person name="Bouchez O."/>
            <person name="Donnadieu C."/>
            <person name="Kuhl H."/>
            <person name="Gislard M."/>
            <person name="Guendouz S."/>
            <person name="Journot L."/>
            <person name="Haffray P."/>
            <person name="Bestin A."/>
            <person name="Morvezen R."/>
            <person name="Feron R."/>
            <person name="Wen M."/>
            <person name="Jouanno E."/>
            <person name="Herpin A."/>
            <person name="Schartl M."/>
            <person name="Postlethwait J."/>
            <person name="Schaerlinger B."/>
            <person name="Chardard D."/>
            <person name="Lecocq T."/>
            <person name="Poncet C."/>
            <person name="Jaffrelo L."/>
            <person name="Lampietro C."/>
            <person name="Guiguen Y."/>
        </authorList>
    </citation>
    <scope>NUCLEOTIDE SEQUENCE [LARGE SCALE GENOMIC DNA]</scope>
    <source>
        <tissue evidence="11">Blood</tissue>
    </source>
</reference>
<dbReference type="PRINTS" id="PR01077">
    <property type="entry name" value="CLAUDIN"/>
</dbReference>
<dbReference type="GO" id="GO:0005923">
    <property type="term" value="C:bicellular tight junction"/>
    <property type="evidence" value="ECO:0007669"/>
    <property type="project" value="UniProtKB-SubCell"/>
</dbReference>
<comment type="caution">
    <text evidence="11">The sequence shown here is derived from an EMBL/GenBank/DDBJ whole genome shotgun (WGS) entry which is preliminary data.</text>
</comment>
<dbReference type="Pfam" id="PF00822">
    <property type="entry name" value="PMP22_Claudin"/>
    <property type="match status" value="1"/>
</dbReference>
<dbReference type="GO" id="GO:0005198">
    <property type="term" value="F:structural molecule activity"/>
    <property type="evidence" value="ECO:0007669"/>
    <property type="project" value="InterPro"/>
</dbReference>